<keyword evidence="4" id="KW-1185">Reference proteome</keyword>
<evidence type="ECO:0000313" key="4">
    <source>
        <dbReference type="Proteomes" id="UP000838412"/>
    </source>
</evidence>
<feature type="compositionally biased region" description="Basic and acidic residues" evidence="1">
    <location>
        <begin position="1277"/>
        <end position="1292"/>
    </location>
</feature>
<dbReference type="OrthoDB" id="118550at2759"/>
<feature type="region of interest" description="Disordered" evidence="1">
    <location>
        <begin position="468"/>
        <end position="528"/>
    </location>
</feature>
<feature type="region of interest" description="Disordered" evidence="1">
    <location>
        <begin position="33"/>
        <end position="69"/>
    </location>
</feature>
<feature type="compositionally biased region" description="Basic and acidic residues" evidence="1">
    <location>
        <begin position="282"/>
        <end position="307"/>
    </location>
</feature>
<dbReference type="PANTHER" id="PTHR16124">
    <property type="entry name" value="MIS18-BINDING PROTEIN 1"/>
    <property type="match status" value="1"/>
</dbReference>
<feature type="domain" description="Myb-like" evidence="2">
    <location>
        <begin position="1212"/>
        <end position="1266"/>
    </location>
</feature>
<feature type="compositionally biased region" description="Acidic residues" evidence="1">
    <location>
        <begin position="308"/>
        <end position="327"/>
    </location>
</feature>
<feature type="region of interest" description="Disordered" evidence="1">
    <location>
        <begin position="583"/>
        <end position="1225"/>
    </location>
</feature>
<gene>
    <name evidence="3" type="primary">MIS18BP1</name>
    <name evidence="3" type="ORF">BLAG_LOCUS18477</name>
</gene>
<feature type="compositionally biased region" description="Basic and acidic residues" evidence="1">
    <location>
        <begin position="208"/>
        <end position="220"/>
    </location>
</feature>
<proteinExistence type="predicted"/>
<sequence>MSSAYRPIVVPPEKVVSINNEFAKMYEGAGAVKKSSKVGGGSGVANRSTAPAFKSPSGRAAPAFKSPSSRVVYKASPVARLISAMRQKKTFEELQEIMSPGSSPVKQAAGRACSNPTDLHNDSLPAPATHENKENMSRHLDGEGKPAAEVDKSTSDLQQRRSHKESQKDPSQETVGPPSKDAGSKATERRDTQTTGARKKKVMNWLASHDEELLQQHDPADLIVTPPSTERASDSGFSSRPDGDTNKSQVDDSMDDRESDDDTVKMNESDGTLDGTIEETDKDGQRNKDSNLKENEEDIDGKTVEEKNSEEDDNISEQDMDEEEAQEMEQPTNDGLSQSIAWADNTDNMSVDTTDTSRQEKAAAPKVTKDAAVKPFKEHVLYDWFIKPMRNSTDIVVEGHRKQDPEHQYWHSTAIVKRMHSRMVVTGSGTMYKLRGLIDRAMVLEQGFPAKVAKAFKAGFPENWREVLEDSRNSTSETEGEQRSNKQETSVSQRGHHKGRESLQSKKAVPNVPPRSMETVLGSLGRSRSGRVVKPRMAWWANQRVVIEKDNVKIDCTSNDELSKSPAFLSFRTVKGLIVHRDDLQDSRSGTPSTVKRRPATASTVRPAAKTVVEDPPRDPRDRRSDQHDPETALSPAKKKTRLEPQRKNDTVVTTDILLDTPGAPRGREALGTVQNSRLLRTARNKKPWGVPEDILNTPKPTHTFKNSKSGEEDTNKSRDQSSARDTSQSSHQKKLKAQEPPPRESEDKRAGKTAESKQRRGRPRGDRGSNVTEDTSIEQQPSTEKQVPMKGGARRGRQRKDDETSDGQTTNDVVCSATRKRGRPSNKKESSTVNRGNSENMEPEVKEAPSKDKSLSEEDDNQAEETDEGENLRRGRGRKQARSSASQDRPRRSPRLEKVTADKIEQKEEEPTMRQRGYRKGLQKGKTSIASRNSNRRKEQAESMAEETEVEKDSEDSAGKALENQGKGRRRYQRKKKANNNETEERETSPAVQLDQRKKTANNKKTEDREASPAVQLDQRKKKANNKKTEERETSPAVQLDQRKKKANNKKTEERETSPTVQLDQRKKKENNKKTEERETSPAVQLDQRKKKANNKKTEERETSPAVQLDQRKKKMNNKKTEEREASPAVQLDQRKKTANNKKTEEREASPAVQLDQRKKTANNKKTEERETSPVVQVDECESAQNTDKSHRKIKKNSPGNCKGRQAREQSKDNSETSWTLEEEKKLYSAINGTSAEDECMWQKVARMVGSHTAQDCQARYQEMTSTSTAKQAASSKDKEDSNKAEKEPKKPVVLTGKAGTLKRKRQIQELMKQYNEGHEDEAFEDGITPFKKQRKISKGLISIDYNADEDDDVRTDVATRQAFQTPMSRLFGHSTAAAEPTPKGLSLRTPGAIGEEVHKSNLDKYVFKQQKAKKGKAINSGPIKTLGGSRKAGKKTKVSNIDFSKLLTAQMLMEEDDSDEEDDYFSDNGD</sequence>
<feature type="compositionally biased region" description="Polar residues" evidence="1">
    <location>
        <begin position="226"/>
        <end position="238"/>
    </location>
</feature>
<dbReference type="CDD" id="cd00167">
    <property type="entry name" value="SANT"/>
    <property type="match status" value="1"/>
</dbReference>
<feature type="compositionally biased region" description="Basic and acidic residues" evidence="1">
    <location>
        <begin position="889"/>
        <end position="914"/>
    </location>
</feature>
<protein>
    <submittedName>
        <fullName evidence="3">MIS18BP1 protein</fullName>
    </submittedName>
</protein>
<feature type="compositionally biased region" description="Basic and acidic residues" evidence="1">
    <location>
        <begin position="709"/>
        <end position="723"/>
    </location>
</feature>
<dbReference type="Pfam" id="PF09133">
    <property type="entry name" value="SANTA"/>
    <property type="match status" value="1"/>
</dbReference>
<feature type="region of interest" description="Disordered" evidence="1">
    <location>
        <begin position="93"/>
        <end position="366"/>
    </location>
</feature>
<feature type="compositionally biased region" description="Basic and acidic residues" evidence="1">
    <location>
        <begin position="742"/>
        <end position="768"/>
    </location>
</feature>
<dbReference type="Pfam" id="PF00249">
    <property type="entry name" value="Myb_DNA-binding"/>
    <property type="match status" value="1"/>
</dbReference>
<feature type="compositionally biased region" description="Basic and acidic residues" evidence="1">
    <location>
        <begin position="130"/>
        <end position="154"/>
    </location>
</feature>
<feature type="compositionally biased region" description="Low complexity" evidence="1">
    <location>
        <begin position="1266"/>
        <end position="1276"/>
    </location>
</feature>
<evidence type="ECO:0000256" key="1">
    <source>
        <dbReference type="SAM" id="MobiDB-lite"/>
    </source>
</evidence>
<feature type="compositionally biased region" description="Acidic residues" evidence="1">
    <location>
        <begin position="858"/>
        <end position="870"/>
    </location>
</feature>
<feature type="compositionally biased region" description="Acidic residues" evidence="1">
    <location>
        <begin position="945"/>
        <end position="957"/>
    </location>
</feature>
<feature type="compositionally biased region" description="Basic and acidic residues" evidence="1">
    <location>
        <begin position="1065"/>
        <end position="1081"/>
    </location>
</feature>
<feature type="compositionally biased region" description="Polar residues" evidence="1">
    <location>
        <begin position="832"/>
        <end position="841"/>
    </location>
</feature>
<feature type="compositionally biased region" description="Polar residues" evidence="1">
    <location>
        <begin position="331"/>
        <end position="354"/>
    </location>
</feature>
<dbReference type="PANTHER" id="PTHR16124:SF3">
    <property type="entry name" value="MIS18-BINDING PROTEIN 1"/>
    <property type="match status" value="1"/>
</dbReference>
<dbReference type="InterPro" id="IPR001005">
    <property type="entry name" value="SANT/Myb"/>
</dbReference>
<reference evidence="3" key="1">
    <citation type="submission" date="2022-01" db="EMBL/GenBank/DDBJ databases">
        <authorList>
            <person name="Braso-Vives M."/>
        </authorList>
    </citation>
    <scope>NUCLEOTIDE SEQUENCE</scope>
</reference>
<feature type="compositionally biased region" description="Polar residues" evidence="1">
    <location>
        <begin position="770"/>
        <end position="786"/>
    </location>
</feature>
<organism evidence="3 4">
    <name type="scientific">Branchiostoma lanceolatum</name>
    <name type="common">Common lancelet</name>
    <name type="synonym">Amphioxus lanceolatum</name>
    <dbReference type="NCBI Taxonomy" id="7740"/>
    <lineage>
        <taxon>Eukaryota</taxon>
        <taxon>Metazoa</taxon>
        <taxon>Chordata</taxon>
        <taxon>Cephalochordata</taxon>
        <taxon>Leptocardii</taxon>
        <taxon>Amphioxiformes</taxon>
        <taxon>Branchiostomatidae</taxon>
        <taxon>Branchiostoma</taxon>
    </lineage>
</organism>
<feature type="compositionally biased region" description="Acidic residues" evidence="1">
    <location>
        <begin position="252"/>
        <end position="261"/>
    </location>
</feature>
<dbReference type="InterPro" id="IPR015216">
    <property type="entry name" value="SANTA"/>
</dbReference>
<dbReference type="SMART" id="SM00717">
    <property type="entry name" value="SANT"/>
    <property type="match status" value="1"/>
</dbReference>
<feature type="compositionally biased region" description="Polar residues" evidence="1">
    <location>
        <begin position="699"/>
        <end position="708"/>
    </location>
</feature>
<feature type="compositionally biased region" description="Basic and acidic residues" evidence="1">
    <location>
        <begin position="182"/>
        <end position="192"/>
    </location>
</feature>
<dbReference type="InterPro" id="IPR039110">
    <property type="entry name" value="KNL2-like"/>
</dbReference>
<evidence type="ECO:0000313" key="3">
    <source>
        <dbReference type="EMBL" id="CAH1263950.1"/>
    </source>
</evidence>
<feature type="compositionally biased region" description="Basic and acidic residues" evidence="1">
    <location>
        <begin position="844"/>
        <end position="857"/>
    </location>
</feature>
<feature type="compositionally biased region" description="Basic and acidic residues" evidence="1">
    <location>
        <begin position="1207"/>
        <end position="1216"/>
    </location>
</feature>
<name>A0A8J9ZZE6_BRALA</name>
<evidence type="ECO:0000259" key="2">
    <source>
        <dbReference type="PROSITE" id="PS50090"/>
    </source>
</evidence>
<dbReference type="Gene3D" id="1.10.10.60">
    <property type="entry name" value="Homeodomain-like"/>
    <property type="match status" value="1"/>
</dbReference>
<dbReference type="GO" id="GO:0000775">
    <property type="term" value="C:chromosome, centromeric region"/>
    <property type="evidence" value="ECO:0007669"/>
    <property type="project" value="TreeGrafter"/>
</dbReference>
<accession>A0A8J9ZZE6</accession>
<feature type="compositionally biased region" description="Basic residues" evidence="1">
    <location>
        <begin position="968"/>
        <end position="979"/>
    </location>
</feature>
<dbReference type="Proteomes" id="UP000838412">
    <property type="component" value="Chromosome 4"/>
</dbReference>
<feature type="compositionally biased region" description="Basic and acidic residues" evidence="1">
    <location>
        <begin position="612"/>
        <end position="631"/>
    </location>
</feature>
<feature type="region of interest" description="Disordered" evidence="1">
    <location>
        <begin position="1263"/>
        <end position="1302"/>
    </location>
</feature>
<feature type="region of interest" description="Disordered" evidence="1">
    <location>
        <begin position="1414"/>
        <end position="1436"/>
    </location>
</feature>
<feature type="compositionally biased region" description="Low complexity" evidence="1">
    <location>
        <begin position="651"/>
        <end position="661"/>
    </location>
</feature>
<dbReference type="EMBL" id="OV696689">
    <property type="protein sequence ID" value="CAH1263950.1"/>
    <property type="molecule type" value="Genomic_DNA"/>
</dbReference>
<dbReference type="InterPro" id="IPR009057">
    <property type="entry name" value="Homeodomain-like_sf"/>
</dbReference>
<dbReference type="PROSITE" id="PS50090">
    <property type="entry name" value="MYB_LIKE"/>
    <property type="match status" value="1"/>
</dbReference>
<dbReference type="SUPFAM" id="SSF46689">
    <property type="entry name" value="Homeodomain-like"/>
    <property type="match status" value="1"/>
</dbReference>
<feature type="compositionally biased region" description="Basic and acidic residues" evidence="1">
    <location>
        <begin position="355"/>
        <end position="366"/>
    </location>
</feature>